<keyword evidence="4" id="KW-0411">Iron-sulfur</keyword>
<reference evidence="6" key="1">
    <citation type="submission" date="2022-12" db="EMBL/GenBank/DDBJ databases">
        <title>Reference genome sequencing for broad-spectrum identification of bacterial and archaeal isolates by mass spectrometry.</title>
        <authorList>
            <person name="Sekiguchi Y."/>
            <person name="Tourlousse D.M."/>
        </authorList>
    </citation>
    <scope>NUCLEOTIDE SEQUENCE</scope>
    <source>
        <strain evidence="6">TSL-P1</strain>
    </source>
</reference>
<dbReference type="PANTHER" id="PTHR32329">
    <property type="entry name" value="BIFUNCTIONAL PROTEIN [INCLUDES 2-HYDROXYACYL-COA DEHYDRATASE (N-TER) AND ITS ACTIVATOR DOMAIN (C_TERM)-RELATED"/>
    <property type="match status" value="1"/>
</dbReference>
<protein>
    <submittedName>
        <fullName evidence="6">Activase</fullName>
    </submittedName>
</protein>
<dbReference type="GO" id="GO:0051536">
    <property type="term" value="F:iron-sulfur cluster binding"/>
    <property type="evidence" value="ECO:0007669"/>
    <property type="project" value="UniProtKB-KW"/>
</dbReference>
<dbReference type="InterPro" id="IPR002731">
    <property type="entry name" value="ATPase_BadF"/>
</dbReference>
<name>A0A9W6GGJ6_9BACT</name>
<comment type="caution">
    <text evidence="6">The sequence shown here is derived from an EMBL/GenBank/DDBJ whole genome shotgun (WGS) entry which is preliminary data.</text>
</comment>
<dbReference type="NCBIfam" id="TIGR00241">
    <property type="entry name" value="CoA_E_activ"/>
    <property type="match status" value="1"/>
</dbReference>
<feature type="domain" description="ATPase BadF/BadG/BcrA/BcrD type" evidence="5">
    <location>
        <begin position="4"/>
        <end position="245"/>
    </location>
</feature>
<dbReference type="AlphaFoldDB" id="A0A9W6GGJ6"/>
<evidence type="ECO:0000313" key="6">
    <source>
        <dbReference type="EMBL" id="GLI53542.1"/>
    </source>
</evidence>
<dbReference type="CDD" id="cd24036">
    <property type="entry name" value="ASKHA_NBD_BcrAD_BadFG_HgdC_HadI"/>
    <property type="match status" value="1"/>
</dbReference>
<proteinExistence type="predicted"/>
<evidence type="ECO:0000256" key="4">
    <source>
        <dbReference type="ARBA" id="ARBA00023014"/>
    </source>
</evidence>
<dbReference type="GO" id="GO:0046872">
    <property type="term" value="F:metal ion binding"/>
    <property type="evidence" value="ECO:0007669"/>
    <property type="project" value="UniProtKB-KW"/>
</dbReference>
<dbReference type="InterPro" id="IPR043129">
    <property type="entry name" value="ATPase_NBD"/>
</dbReference>
<comment type="cofactor">
    <cofactor evidence="1">
        <name>[4Fe-4S] cluster</name>
        <dbReference type="ChEBI" id="CHEBI:49883"/>
    </cofactor>
</comment>
<evidence type="ECO:0000313" key="7">
    <source>
        <dbReference type="Proteomes" id="UP001144297"/>
    </source>
</evidence>
<evidence type="ECO:0000256" key="3">
    <source>
        <dbReference type="ARBA" id="ARBA00023004"/>
    </source>
</evidence>
<accession>A0A9W6GGJ6</accession>
<dbReference type="Proteomes" id="UP001144297">
    <property type="component" value="Unassembled WGS sequence"/>
</dbReference>
<evidence type="ECO:0000256" key="2">
    <source>
        <dbReference type="ARBA" id="ARBA00022723"/>
    </source>
</evidence>
<keyword evidence="7" id="KW-1185">Reference proteome</keyword>
<evidence type="ECO:0000256" key="1">
    <source>
        <dbReference type="ARBA" id="ARBA00001966"/>
    </source>
</evidence>
<keyword evidence="2" id="KW-0479">Metal-binding</keyword>
<organism evidence="6 7">
    <name type="scientific">Thermodesulfovibrio yellowstonii</name>
    <dbReference type="NCBI Taxonomy" id="28262"/>
    <lineage>
        <taxon>Bacteria</taxon>
        <taxon>Pseudomonadati</taxon>
        <taxon>Nitrospirota</taxon>
        <taxon>Thermodesulfovibrionia</taxon>
        <taxon>Thermodesulfovibrionales</taxon>
        <taxon>Thermodesulfovibrionaceae</taxon>
        <taxon>Thermodesulfovibrio</taxon>
    </lineage>
</organism>
<evidence type="ECO:0000259" key="5">
    <source>
        <dbReference type="Pfam" id="PF01869"/>
    </source>
</evidence>
<gene>
    <name evidence="6" type="ORF">TISLANDTSLP1_12350</name>
</gene>
<dbReference type="InterPro" id="IPR008275">
    <property type="entry name" value="CoA_E_activase_dom"/>
</dbReference>
<dbReference type="Gene3D" id="3.30.420.40">
    <property type="match status" value="2"/>
</dbReference>
<dbReference type="InterPro" id="IPR051805">
    <property type="entry name" value="Dehydratase_Activator_Redct"/>
</dbReference>
<keyword evidence="3" id="KW-0408">Iron</keyword>
<dbReference type="PANTHER" id="PTHR32329:SF8">
    <property type="entry name" value="ACTIVATOR OF (R)-2-HYDROXYGLUTARYL-COA DEHYDRATASE"/>
    <property type="match status" value="1"/>
</dbReference>
<dbReference type="EMBL" id="BSDX01000001">
    <property type="protein sequence ID" value="GLI53542.1"/>
    <property type="molecule type" value="Genomic_DNA"/>
</dbReference>
<dbReference type="Pfam" id="PF01869">
    <property type="entry name" value="BcrAD_BadFG"/>
    <property type="match status" value="1"/>
</dbReference>
<dbReference type="SUPFAM" id="SSF53067">
    <property type="entry name" value="Actin-like ATPase domain"/>
    <property type="match status" value="1"/>
</dbReference>
<sequence length="248" mass="27119">MSFLGIDIGSRYIKAVLLEKGTVKKWIKVETSYEPLNRSLEILGKYNPEKTVATGYGRHLLSFNGNIPTITEIKAFAIGAKVLIPSCRTIIDIGGQDTKIISLDEKGNVKKFEMNDKCAAGTGRFLEIMASALGYSIDEFGKIESNIESSLQISSMCTVFAESEVISLIAKGISREEITIAIHKAIAKRVLSMLKKVSLEEDIVFAGGCAGNILLKKLIEIEIKKKIITPEKYHFTGALGAAIFAEKI</sequence>